<organism evidence="1 2">
    <name type="scientific">Novosphingobium pentaromativorans US6-1</name>
    <dbReference type="NCBI Taxonomy" id="1088721"/>
    <lineage>
        <taxon>Bacteria</taxon>
        <taxon>Pseudomonadati</taxon>
        <taxon>Pseudomonadota</taxon>
        <taxon>Alphaproteobacteria</taxon>
        <taxon>Sphingomonadales</taxon>
        <taxon>Sphingomonadaceae</taxon>
        <taxon>Novosphingobium</taxon>
    </lineage>
</organism>
<dbReference type="PATRIC" id="fig|1088721.3.peg.2493"/>
<evidence type="ECO:0000313" key="2">
    <source>
        <dbReference type="Proteomes" id="UP000004030"/>
    </source>
</evidence>
<reference evidence="1 2" key="1">
    <citation type="journal article" date="2012" name="J. Bacteriol.">
        <title>Genome sequence of benzo(a)pyrene-degrading bacterium Novosphingobium pentaromativorans US6-1.</title>
        <authorList>
            <person name="Luo Y.R."/>
            <person name="Kang S.G."/>
            <person name="Kim S.J."/>
            <person name="Kim M.R."/>
            <person name="Li N."/>
            <person name="Lee J.H."/>
            <person name="Kwon K.K."/>
        </authorList>
    </citation>
    <scope>NUCLEOTIDE SEQUENCE [LARGE SCALE GENOMIC DNA]</scope>
    <source>
        <strain evidence="1 2">US6-1</strain>
    </source>
</reference>
<accession>G6EDV1</accession>
<gene>
    <name evidence="1" type="ORF">NSU_2522</name>
</gene>
<evidence type="ECO:0000313" key="1">
    <source>
        <dbReference type="EMBL" id="EHJ60589.1"/>
    </source>
</evidence>
<protein>
    <submittedName>
        <fullName evidence="1">Uncharacterized protein</fullName>
    </submittedName>
</protein>
<dbReference type="EMBL" id="AGFM01000037">
    <property type="protein sequence ID" value="EHJ60589.1"/>
    <property type="molecule type" value="Genomic_DNA"/>
</dbReference>
<proteinExistence type="predicted"/>
<name>G6EDV1_9SPHN</name>
<comment type="caution">
    <text evidence="1">The sequence shown here is derived from an EMBL/GenBank/DDBJ whole genome shotgun (WGS) entry which is preliminary data.</text>
</comment>
<sequence>MPDNTLTYLNISERYFIINDEGQVFQCIAREVEIEPS</sequence>
<dbReference type="Proteomes" id="UP000004030">
    <property type="component" value="Unassembled WGS sequence"/>
</dbReference>
<dbReference type="AlphaFoldDB" id="G6EDV1"/>
<keyword evidence="2" id="KW-1185">Reference proteome</keyword>